<sequence>MDKIEPSACIGHFKAQRCLWDPSDPAYKNSDLRRNALQRILIQNNVPVTDENVSAWNKKFNGWMTKYKQELRQVYEYSFNAYNPEWVNFNLLDEFLRPIFQNKIFKCPATSIAASKHPPPSQSGVHSPPDGQTPKKKKKQNPSSAATPESAHARFGKYIANTLDSFAVDDATAAVREIQAVITKYVMKI</sequence>
<dbReference type="GeneID" id="101855274"/>
<keyword evidence="3" id="KW-1185">Reference proteome</keyword>
<dbReference type="Proteomes" id="UP000694888">
    <property type="component" value="Unplaced"/>
</dbReference>
<accession>A0ABM0JX32</accession>
<evidence type="ECO:0000313" key="4">
    <source>
        <dbReference type="RefSeq" id="XP_005103606.1"/>
    </source>
</evidence>
<dbReference type="RefSeq" id="XP_005103606.1">
    <property type="nucleotide sequence ID" value="XM_005103549.3"/>
</dbReference>
<organism evidence="3 4">
    <name type="scientific">Aplysia californica</name>
    <name type="common">California sea hare</name>
    <dbReference type="NCBI Taxonomy" id="6500"/>
    <lineage>
        <taxon>Eukaryota</taxon>
        <taxon>Metazoa</taxon>
        <taxon>Spiralia</taxon>
        <taxon>Lophotrochozoa</taxon>
        <taxon>Mollusca</taxon>
        <taxon>Gastropoda</taxon>
        <taxon>Heterobranchia</taxon>
        <taxon>Euthyneura</taxon>
        <taxon>Tectipleura</taxon>
        <taxon>Aplysiida</taxon>
        <taxon>Aplysioidea</taxon>
        <taxon>Aplysiidae</taxon>
        <taxon>Aplysia</taxon>
    </lineage>
</organism>
<proteinExistence type="predicted"/>
<protein>
    <submittedName>
        <fullName evidence="4">Uncharacterized protein LOC101855274</fullName>
    </submittedName>
</protein>
<dbReference type="InterPro" id="IPR006578">
    <property type="entry name" value="MADF-dom"/>
</dbReference>
<dbReference type="PANTHER" id="PTHR21505">
    <property type="entry name" value="MADF DOMAIN-CONTAINING PROTEIN-RELATED"/>
    <property type="match status" value="1"/>
</dbReference>
<reference evidence="4" key="1">
    <citation type="submission" date="2025-08" db="UniProtKB">
        <authorList>
            <consortium name="RefSeq"/>
        </authorList>
    </citation>
    <scope>IDENTIFICATION</scope>
</reference>
<evidence type="ECO:0000313" key="3">
    <source>
        <dbReference type="Proteomes" id="UP000694888"/>
    </source>
</evidence>
<dbReference type="PROSITE" id="PS51029">
    <property type="entry name" value="MADF"/>
    <property type="match status" value="1"/>
</dbReference>
<feature type="region of interest" description="Disordered" evidence="1">
    <location>
        <begin position="113"/>
        <end position="150"/>
    </location>
</feature>
<feature type="domain" description="MADF" evidence="2">
    <location>
        <begin position="8"/>
        <end position="101"/>
    </location>
</feature>
<dbReference type="Pfam" id="PF10545">
    <property type="entry name" value="MADF_DNA_bdg"/>
    <property type="match status" value="1"/>
</dbReference>
<evidence type="ECO:0000259" key="2">
    <source>
        <dbReference type="PROSITE" id="PS51029"/>
    </source>
</evidence>
<evidence type="ECO:0000256" key="1">
    <source>
        <dbReference type="SAM" id="MobiDB-lite"/>
    </source>
</evidence>
<gene>
    <name evidence="4" type="primary">LOC101855274</name>
</gene>
<name>A0ABM0JX32_APLCA</name>
<dbReference type="PANTHER" id="PTHR21505:SF12">
    <property type="entry name" value="MADF DOMAIN-CONTAINING PROTEIN-RELATED"/>
    <property type="match status" value="1"/>
</dbReference>